<keyword evidence="2" id="KW-1003">Cell membrane</keyword>
<evidence type="ECO:0000259" key="8">
    <source>
        <dbReference type="Pfam" id="PF13396"/>
    </source>
</evidence>
<evidence type="ECO:0000256" key="2">
    <source>
        <dbReference type="ARBA" id="ARBA00022475"/>
    </source>
</evidence>
<dbReference type="Proteomes" id="UP000309174">
    <property type="component" value="Unassembled WGS sequence"/>
</dbReference>
<reference evidence="9 10" key="1">
    <citation type="submission" date="2019-05" db="EMBL/GenBank/DDBJ databases">
        <title>Draft genome sequence of Actinomadura sp. 14C53.</title>
        <authorList>
            <person name="Saricaoglu S."/>
            <person name="Isik K."/>
        </authorList>
    </citation>
    <scope>NUCLEOTIDE SEQUENCE [LARGE SCALE GENOMIC DNA]</scope>
    <source>
        <strain evidence="9 10">14C53</strain>
    </source>
</reference>
<sequence length="139" mass="15994">MNELARPIAETDYPLLSVFWTMLWFFLWVLFLMLLFRIIADIFRDDRLSGWGKAGWTIFVIVLPFLGALVYLIARGKDMGERDLRASQKRDEQVRAYVREAAGTPGPTSTDELVRLAELRKHGDISEAEYQQAKTKVLA</sequence>
<feature type="domain" description="SHOCT" evidence="7">
    <location>
        <begin position="111"/>
        <end position="138"/>
    </location>
</feature>
<protein>
    <submittedName>
        <fullName evidence="9">SHOCT domain-containing protein</fullName>
    </submittedName>
</protein>
<keyword evidence="5 6" id="KW-0472">Membrane</keyword>
<dbReference type="Pfam" id="PF13396">
    <property type="entry name" value="PLDc_N"/>
    <property type="match status" value="1"/>
</dbReference>
<evidence type="ECO:0000313" key="9">
    <source>
        <dbReference type="EMBL" id="TMQ91408.1"/>
    </source>
</evidence>
<dbReference type="OrthoDB" id="7596142at2"/>
<dbReference type="Pfam" id="PF09851">
    <property type="entry name" value="SHOCT"/>
    <property type="match status" value="1"/>
</dbReference>
<feature type="transmembrane region" description="Helical" evidence="6">
    <location>
        <begin position="56"/>
        <end position="74"/>
    </location>
</feature>
<accession>A0A5C4J3M1</accession>
<evidence type="ECO:0000256" key="3">
    <source>
        <dbReference type="ARBA" id="ARBA00022692"/>
    </source>
</evidence>
<evidence type="ECO:0000256" key="1">
    <source>
        <dbReference type="ARBA" id="ARBA00004651"/>
    </source>
</evidence>
<evidence type="ECO:0000313" key="10">
    <source>
        <dbReference type="Proteomes" id="UP000309174"/>
    </source>
</evidence>
<dbReference type="AlphaFoldDB" id="A0A5C4J3M1"/>
<organism evidence="9 10">
    <name type="scientific">Actinomadura soli</name>
    <dbReference type="NCBI Taxonomy" id="2508997"/>
    <lineage>
        <taxon>Bacteria</taxon>
        <taxon>Bacillati</taxon>
        <taxon>Actinomycetota</taxon>
        <taxon>Actinomycetes</taxon>
        <taxon>Streptosporangiales</taxon>
        <taxon>Thermomonosporaceae</taxon>
        <taxon>Actinomadura</taxon>
    </lineage>
</organism>
<evidence type="ECO:0000259" key="7">
    <source>
        <dbReference type="Pfam" id="PF09851"/>
    </source>
</evidence>
<keyword evidence="4 6" id="KW-1133">Transmembrane helix</keyword>
<proteinExistence type="predicted"/>
<evidence type="ECO:0000256" key="6">
    <source>
        <dbReference type="SAM" id="Phobius"/>
    </source>
</evidence>
<dbReference type="InterPro" id="IPR027379">
    <property type="entry name" value="CLS_N"/>
</dbReference>
<evidence type="ECO:0000256" key="4">
    <source>
        <dbReference type="ARBA" id="ARBA00022989"/>
    </source>
</evidence>
<dbReference type="RefSeq" id="WP_138648758.1">
    <property type="nucleotide sequence ID" value="NZ_VCKW01000212.1"/>
</dbReference>
<feature type="transmembrane region" description="Helical" evidence="6">
    <location>
        <begin position="12"/>
        <end position="36"/>
    </location>
</feature>
<keyword evidence="10" id="KW-1185">Reference proteome</keyword>
<keyword evidence="3 6" id="KW-0812">Transmembrane</keyword>
<feature type="domain" description="Cardiolipin synthase N-terminal" evidence="8">
    <location>
        <begin position="30"/>
        <end position="75"/>
    </location>
</feature>
<dbReference type="GO" id="GO:0005886">
    <property type="term" value="C:plasma membrane"/>
    <property type="evidence" value="ECO:0007669"/>
    <property type="project" value="UniProtKB-SubCell"/>
</dbReference>
<dbReference type="EMBL" id="VCKW01000212">
    <property type="protein sequence ID" value="TMQ91408.1"/>
    <property type="molecule type" value="Genomic_DNA"/>
</dbReference>
<evidence type="ECO:0000256" key="5">
    <source>
        <dbReference type="ARBA" id="ARBA00023136"/>
    </source>
</evidence>
<comment type="subcellular location">
    <subcellularLocation>
        <location evidence="1">Cell membrane</location>
        <topology evidence="1">Multi-pass membrane protein</topology>
    </subcellularLocation>
</comment>
<dbReference type="InterPro" id="IPR018649">
    <property type="entry name" value="SHOCT"/>
</dbReference>
<comment type="caution">
    <text evidence="9">The sequence shown here is derived from an EMBL/GenBank/DDBJ whole genome shotgun (WGS) entry which is preliminary data.</text>
</comment>
<name>A0A5C4J3M1_9ACTN</name>
<gene>
    <name evidence="9" type="ORF">ETD83_31005</name>
</gene>